<keyword evidence="1 6" id="KW-0963">Cytoplasm</keyword>
<dbReference type="GO" id="GO:0006189">
    <property type="term" value="P:'de novo' IMP biosynthetic process"/>
    <property type="evidence" value="ECO:0007669"/>
    <property type="project" value="UniProtKB-UniRule"/>
</dbReference>
<dbReference type="HAMAP" id="MF_01926">
    <property type="entry name" value="PurS"/>
    <property type="match status" value="1"/>
</dbReference>
<evidence type="ECO:0000256" key="4">
    <source>
        <dbReference type="ARBA" id="ARBA00022755"/>
    </source>
</evidence>
<dbReference type="Proteomes" id="UP000753961">
    <property type="component" value="Unassembled WGS sequence"/>
</dbReference>
<protein>
    <recommendedName>
        <fullName evidence="6">Phosphoribosylformylglycinamidine synthase subunit PurS</fullName>
        <shortName evidence="6">FGAM synthase</shortName>
        <ecNumber evidence="6">6.3.5.3</ecNumber>
    </recommendedName>
    <alternativeName>
        <fullName evidence="6">Formylglycinamide ribonucleotide amidotransferase subunit III</fullName>
        <shortName evidence="6">FGAR amidotransferase III</shortName>
        <shortName evidence="6">FGAR-AT III</shortName>
    </alternativeName>
    <alternativeName>
        <fullName evidence="6">Phosphoribosylformylglycinamidine synthase subunit III</fullName>
    </alternativeName>
</protein>
<dbReference type="PANTHER" id="PTHR34696:SF1">
    <property type="entry name" value="PHOSPHORIBOSYLFORMYLGLYCINAMIDINE SYNTHASE SUBUNIT PURS"/>
    <property type="match status" value="1"/>
</dbReference>
<comment type="function">
    <text evidence="6">Part of the phosphoribosylformylglycinamidine synthase complex involved in the purines biosynthetic pathway. Catalyzes the ATP-dependent conversion of formylglycinamide ribonucleotide (FGAR) and glutamine to yield formylglycinamidine ribonucleotide (FGAM) and glutamate. The FGAM synthase complex is composed of three subunits. PurQ produces an ammonia molecule by converting glutamine to glutamate. PurL transfers the ammonia molecule to FGAR to form FGAM in an ATP-dependent manner. PurS interacts with PurQ and PurL and is thought to assist in the transfer of the ammonia molecule from PurQ to PurL.</text>
</comment>
<dbReference type="EC" id="6.3.5.3" evidence="6"/>
<dbReference type="GO" id="GO:0005737">
    <property type="term" value="C:cytoplasm"/>
    <property type="evidence" value="ECO:0007669"/>
    <property type="project" value="UniProtKB-SubCell"/>
</dbReference>
<gene>
    <name evidence="6 7" type="primary">purS</name>
    <name evidence="7" type="ORF">KUV50_11820</name>
</gene>
<dbReference type="GO" id="GO:0004642">
    <property type="term" value="F:phosphoribosylformylglycinamidine synthase activity"/>
    <property type="evidence" value="ECO:0007669"/>
    <property type="project" value="UniProtKB-UniRule"/>
</dbReference>
<dbReference type="NCBIfam" id="NF004630">
    <property type="entry name" value="PRK05974.1"/>
    <property type="match status" value="1"/>
</dbReference>
<dbReference type="InterPro" id="IPR003850">
    <property type="entry name" value="PurS"/>
</dbReference>
<sequence>MKYKAEIKIMPHAELLDPQGKTVGKNLPNIGIHEVDQVRIGKYIEMIVDADSKEEAEKIVDTSCKKLLANLIMEKYEFNIEPLS</sequence>
<keyword evidence="5 6" id="KW-0067">ATP-binding</keyword>
<proteinExistence type="inferred from homology"/>
<reference evidence="7" key="1">
    <citation type="submission" date="2021-06" db="EMBL/GenBank/DDBJ databases">
        <title>44 bacteria genomes isolated from Dapeng, Shenzhen.</title>
        <authorList>
            <person name="Zheng W."/>
            <person name="Yu S."/>
            <person name="Huang Y."/>
        </authorList>
    </citation>
    <scope>NUCLEOTIDE SEQUENCE</scope>
    <source>
        <strain evidence="7">DP5N28-2</strain>
    </source>
</reference>
<dbReference type="EMBL" id="JAHVHU010000010">
    <property type="protein sequence ID" value="MBY5958828.1"/>
    <property type="molecule type" value="Genomic_DNA"/>
</dbReference>
<name>A0A953LAL4_9BACT</name>
<dbReference type="GO" id="GO:0005524">
    <property type="term" value="F:ATP binding"/>
    <property type="evidence" value="ECO:0007669"/>
    <property type="project" value="UniProtKB-UniRule"/>
</dbReference>
<keyword evidence="8" id="KW-1185">Reference proteome</keyword>
<comment type="similarity">
    <text evidence="6">Belongs to the PurS family.</text>
</comment>
<evidence type="ECO:0000313" key="8">
    <source>
        <dbReference type="Proteomes" id="UP000753961"/>
    </source>
</evidence>
<accession>A0A953LAL4</accession>
<comment type="caution">
    <text evidence="7">The sequence shown here is derived from an EMBL/GenBank/DDBJ whole genome shotgun (WGS) entry which is preliminary data.</text>
</comment>
<evidence type="ECO:0000256" key="5">
    <source>
        <dbReference type="ARBA" id="ARBA00022840"/>
    </source>
</evidence>
<comment type="catalytic activity">
    <reaction evidence="6">
        <text>N(2)-formyl-N(1)-(5-phospho-beta-D-ribosyl)glycinamide + L-glutamine + ATP + H2O = 2-formamido-N(1)-(5-O-phospho-beta-D-ribosyl)acetamidine + L-glutamate + ADP + phosphate + H(+)</text>
        <dbReference type="Rhea" id="RHEA:17129"/>
        <dbReference type="ChEBI" id="CHEBI:15377"/>
        <dbReference type="ChEBI" id="CHEBI:15378"/>
        <dbReference type="ChEBI" id="CHEBI:29985"/>
        <dbReference type="ChEBI" id="CHEBI:30616"/>
        <dbReference type="ChEBI" id="CHEBI:43474"/>
        <dbReference type="ChEBI" id="CHEBI:58359"/>
        <dbReference type="ChEBI" id="CHEBI:147286"/>
        <dbReference type="ChEBI" id="CHEBI:147287"/>
        <dbReference type="ChEBI" id="CHEBI:456216"/>
        <dbReference type="EC" id="6.3.5.3"/>
    </reaction>
</comment>
<dbReference type="NCBIfam" id="TIGR00302">
    <property type="entry name" value="phosphoribosylformylglycinamidine synthase subunit PurS"/>
    <property type="match status" value="1"/>
</dbReference>
<dbReference type="Gene3D" id="3.30.1280.10">
    <property type="entry name" value="Phosphoribosylformylglycinamidine synthase subunit PurS"/>
    <property type="match status" value="1"/>
</dbReference>
<dbReference type="SUPFAM" id="SSF82697">
    <property type="entry name" value="PurS-like"/>
    <property type="match status" value="1"/>
</dbReference>
<organism evidence="7 8">
    <name type="scientific">Membranihabitans marinus</name>
    <dbReference type="NCBI Taxonomy" id="1227546"/>
    <lineage>
        <taxon>Bacteria</taxon>
        <taxon>Pseudomonadati</taxon>
        <taxon>Bacteroidota</taxon>
        <taxon>Saprospiria</taxon>
        <taxon>Saprospirales</taxon>
        <taxon>Saprospiraceae</taxon>
        <taxon>Membranihabitans</taxon>
    </lineage>
</organism>
<dbReference type="InterPro" id="IPR036604">
    <property type="entry name" value="PurS-like_sf"/>
</dbReference>
<dbReference type="RefSeq" id="WP_222580363.1">
    <property type="nucleotide sequence ID" value="NZ_JAHVHU010000010.1"/>
</dbReference>
<evidence type="ECO:0000256" key="6">
    <source>
        <dbReference type="HAMAP-Rule" id="MF_01926"/>
    </source>
</evidence>
<keyword evidence="3 6" id="KW-0547">Nucleotide-binding</keyword>
<keyword evidence="4 6" id="KW-0658">Purine biosynthesis</keyword>
<evidence type="ECO:0000256" key="2">
    <source>
        <dbReference type="ARBA" id="ARBA00022598"/>
    </source>
</evidence>
<dbReference type="PANTHER" id="PTHR34696">
    <property type="entry name" value="PHOSPHORIBOSYLFORMYLGLYCINAMIDINE SYNTHASE SUBUNIT PURS"/>
    <property type="match status" value="1"/>
</dbReference>
<dbReference type="AlphaFoldDB" id="A0A953LAL4"/>
<evidence type="ECO:0000256" key="3">
    <source>
        <dbReference type="ARBA" id="ARBA00022741"/>
    </source>
</evidence>
<evidence type="ECO:0000256" key="1">
    <source>
        <dbReference type="ARBA" id="ARBA00022490"/>
    </source>
</evidence>
<comment type="pathway">
    <text evidence="6">Purine metabolism; IMP biosynthesis via de novo pathway; 5-amino-1-(5-phospho-D-ribosyl)imidazole from N(2)-formyl-N(1)-(5-phospho-D-ribosyl)glycinamide: step 1/2.</text>
</comment>
<comment type="subunit">
    <text evidence="6">Part of the FGAM synthase complex composed of 1 PurL, 1 PurQ and 2 PurS subunits.</text>
</comment>
<keyword evidence="2 6" id="KW-0436">Ligase</keyword>
<evidence type="ECO:0000313" key="7">
    <source>
        <dbReference type="EMBL" id="MBY5958828.1"/>
    </source>
</evidence>
<dbReference type="Pfam" id="PF02700">
    <property type="entry name" value="PurS"/>
    <property type="match status" value="1"/>
</dbReference>
<comment type="subcellular location">
    <subcellularLocation>
        <location evidence="6">Cytoplasm</location>
    </subcellularLocation>
</comment>